<feature type="region of interest" description="Disordered" evidence="1">
    <location>
        <begin position="1"/>
        <end position="24"/>
    </location>
</feature>
<dbReference type="OrthoDB" id="4191831at2759"/>
<evidence type="ECO:0000313" key="3">
    <source>
        <dbReference type="Proteomes" id="UP000754883"/>
    </source>
</evidence>
<reference evidence="2" key="1">
    <citation type="submission" date="2021-10" db="EMBL/GenBank/DDBJ databases">
        <authorList>
            <person name="Piombo E."/>
        </authorList>
    </citation>
    <scope>NUCLEOTIDE SEQUENCE</scope>
</reference>
<sequence>MGNRNRNRNRNRSKQKRPRLSNAPPEITSHIWSLLQTSDLRNVCLASKSLRRSAESTLYSAITLKWDQELEPRIIPLLDTLLRRPELFDCIHALELDGDEFVGDEDPPRALTPSRSAVASFTQAIRKLNTPITGLWVRKLKAGRMDAFAALLIARLSRIRRLTITGDYIRRLDLVGKILQLKVGGQLPKFEQLRRLVYYHGLDYYAPAPPHRFNEVMGLFHLPTVTHLAAWMGNPQGGAFSWPSGKPDLGHLTSLDIEGSRAATMAEILPLARNLTSLSWRWEYAPWTDDPLMTRNLDLDEVMAALSHTRDSLERLRFRITIRTTMHGGEDRMNVSGSFSGLANFDRISHLDVPLVCLAEFGPEPRPLSRHIPRSVETLSLSTGMFFNGAVEWISGYDGPATQDLLQLLRGLADTRPTSLPRLRCVEIVDEDDDCLENKELDKMLGEAPLDIVVEVVRSSPPLWDLSTE</sequence>
<evidence type="ECO:0000256" key="1">
    <source>
        <dbReference type="SAM" id="MobiDB-lite"/>
    </source>
</evidence>
<accession>A0A9N9UGK6</accession>
<evidence type="ECO:0000313" key="2">
    <source>
        <dbReference type="EMBL" id="CAG9988891.1"/>
    </source>
</evidence>
<name>A0A9N9UGK6_9HYPO</name>
<dbReference type="SUPFAM" id="SSF81383">
    <property type="entry name" value="F-box domain"/>
    <property type="match status" value="1"/>
</dbReference>
<feature type="compositionally biased region" description="Basic residues" evidence="1">
    <location>
        <begin position="1"/>
        <end position="19"/>
    </location>
</feature>
<comment type="caution">
    <text evidence="2">The sequence shown here is derived from an EMBL/GenBank/DDBJ whole genome shotgun (WGS) entry which is preliminary data.</text>
</comment>
<organism evidence="2 3">
    <name type="scientific">Clonostachys byssicola</name>
    <dbReference type="NCBI Taxonomy" id="160290"/>
    <lineage>
        <taxon>Eukaryota</taxon>
        <taxon>Fungi</taxon>
        <taxon>Dikarya</taxon>
        <taxon>Ascomycota</taxon>
        <taxon>Pezizomycotina</taxon>
        <taxon>Sordariomycetes</taxon>
        <taxon>Hypocreomycetidae</taxon>
        <taxon>Hypocreales</taxon>
        <taxon>Bionectriaceae</taxon>
        <taxon>Clonostachys</taxon>
    </lineage>
</organism>
<proteinExistence type="predicted"/>
<gene>
    <name evidence="2" type="ORF">CBYS24578_00014293</name>
</gene>
<dbReference type="InterPro" id="IPR036047">
    <property type="entry name" value="F-box-like_dom_sf"/>
</dbReference>
<protein>
    <recommendedName>
        <fullName evidence="4">F-box domain-containing protein</fullName>
    </recommendedName>
</protein>
<dbReference type="EMBL" id="CABFNO020001454">
    <property type="protein sequence ID" value="CAG9988891.1"/>
    <property type="molecule type" value="Genomic_DNA"/>
</dbReference>
<dbReference type="AlphaFoldDB" id="A0A9N9UGK6"/>
<keyword evidence="3" id="KW-1185">Reference proteome</keyword>
<dbReference type="Proteomes" id="UP000754883">
    <property type="component" value="Unassembled WGS sequence"/>
</dbReference>
<evidence type="ECO:0008006" key="4">
    <source>
        <dbReference type="Google" id="ProtNLM"/>
    </source>
</evidence>